<reference evidence="1 2" key="1">
    <citation type="submission" date="2016-04" db="EMBL/GenBank/DDBJ databases">
        <title>Draft genome sequence of Janthinobacterium psychrotolerans sp. nov., isolated from freshwater sediments in Denmark.</title>
        <authorList>
            <person name="Gong X."/>
            <person name="Skrivergaard S."/>
            <person name="Korsgaard B.S."/>
            <person name="Schreiber L."/>
            <person name="Marshall I.P."/>
            <person name="Finster K."/>
            <person name="Schramm A."/>
        </authorList>
    </citation>
    <scope>NUCLEOTIDE SEQUENCE [LARGE SCALE GENOMIC DNA]</scope>
    <source>
        <strain evidence="1 2">S3-2</strain>
    </source>
</reference>
<dbReference type="PATRIC" id="fig|1747903.4.peg.1384"/>
<dbReference type="NCBIfam" id="NF038076">
    <property type="entry name" value="fam_STM4015"/>
    <property type="match status" value="1"/>
</dbReference>
<evidence type="ECO:0008006" key="3">
    <source>
        <dbReference type="Google" id="ProtNLM"/>
    </source>
</evidence>
<dbReference type="STRING" id="1747903.ASR47_1004126"/>
<name>A0A1A7BWA2_9BURK</name>
<protein>
    <recommendedName>
        <fullName evidence="3">Leucine Rich repeat-containing protein</fullName>
    </recommendedName>
</protein>
<evidence type="ECO:0000313" key="1">
    <source>
        <dbReference type="EMBL" id="OBV37851.1"/>
    </source>
</evidence>
<organism evidence="1 2">
    <name type="scientific">Janthinobacterium psychrotolerans</name>
    <dbReference type="NCBI Taxonomy" id="1747903"/>
    <lineage>
        <taxon>Bacteria</taxon>
        <taxon>Pseudomonadati</taxon>
        <taxon>Pseudomonadota</taxon>
        <taxon>Betaproteobacteria</taxon>
        <taxon>Burkholderiales</taxon>
        <taxon>Oxalobacteraceae</taxon>
        <taxon>Janthinobacterium</taxon>
    </lineage>
</organism>
<proteinExistence type="predicted"/>
<evidence type="ECO:0000313" key="2">
    <source>
        <dbReference type="Proteomes" id="UP000092713"/>
    </source>
</evidence>
<dbReference type="OrthoDB" id="9781345at2"/>
<comment type="caution">
    <text evidence="1">The sequence shown here is derived from an EMBL/GenBank/DDBJ whole genome shotgun (WGS) entry which is preliminary data.</text>
</comment>
<dbReference type="InterPro" id="IPR047722">
    <property type="entry name" value="STM4015-like"/>
</dbReference>
<keyword evidence="2" id="KW-1185">Reference proteome</keyword>
<dbReference type="SUPFAM" id="SSF52047">
    <property type="entry name" value="RNI-like"/>
    <property type="match status" value="1"/>
</dbReference>
<gene>
    <name evidence="1" type="ORF">ASR47_1004126</name>
</gene>
<dbReference type="EMBL" id="LOCQ01000059">
    <property type="protein sequence ID" value="OBV37851.1"/>
    <property type="molecule type" value="Genomic_DNA"/>
</dbReference>
<dbReference type="RefSeq" id="WP_065309392.1">
    <property type="nucleotide sequence ID" value="NZ_LOCQ01000059.1"/>
</dbReference>
<dbReference type="AlphaFoldDB" id="A0A1A7BWA2"/>
<dbReference type="Gene3D" id="3.80.10.10">
    <property type="entry name" value="Ribonuclease Inhibitor"/>
    <property type="match status" value="1"/>
</dbReference>
<sequence length="308" mass="34238">MTISESTTLFHKKKVVQYDPDIALQPGQDIVYRLSLDYDDKRKMPDLIAGFLEKADKHALEALIIGMWGDPYEAGADEVIAALASHAPQLPNVRALFIGDMTYEECEISWIVQGSYKPLLDAFPQLEELRIRGGNELSLDAFAHQNLRKFTIESGGLDQKIAQALSQSSMPKLEHLELWLGTDDYGFSGDVALYRKVLAQLATPTLRYLGLRDAHIADELAAWLANEPLLATVETLDLSLGTLGDIGAEALLQGTQLGNLKRIDLSHHYISEANQEKLRALPFEVVLDDPQEDDEDDGEVYRYVAVGE</sequence>
<dbReference type="Proteomes" id="UP000092713">
    <property type="component" value="Unassembled WGS sequence"/>
</dbReference>
<accession>A0A1A7BWA2</accession>
<dbReference type="InterPro" id="IPR032675">
    <property type="entry name" value="LRR_dom_sf"/>
</dbReference>